<evidence type="ECO:0000256" key="1">
    <source>
        <dbReference type="ARBA" id="ARBA00004477"/>
    </source>
</evidence>
<feature type="transmembrane region" description="Helical" evidence="10">
    <location>
        <begin position="90"/>
        <end position="108"/>
    </location>
</feature>
<feature type="transmembrane region" description="Helical" evidence="10">
    <location>
        <begin position="211"/>
        <end position="230"/>
    </location>
</feature>
<feature type="transmembrane region" description="Helical" evidence="10">
    <location>
        <begin position="147"/>
        <end position="167"/>
    </location>
</feature>
<dbReference type="Proteomes" id="UP000695007">
    <property type="component" value="Unplaced"/>
</dbReference>
<dbReference type="InterPro" id="IPR032974">
    <property type="entry name" value="Polypren_kinase"/>
</dbReference>
<name>A0AAJ7E1A8_9HYME</name>
<keyword evidence="11" id="KW-1185">Reference proteome</keyword>
<evidence type="ECO:0000256" key="8">
    <source>
        <dbReference type="ARBA" id="ARBA00022989"/>
    </source>
</evidence>
<feature type="transmembrane region" description="Helical" evidence="10">
    <location>
        <begin position="32"/>
        <end position="49"/>
    </location>
</feature>
<comment type="subcellular location">
    <subcellularLocation>
        <location evidence="1">Endoplasmic reticulum membrane</location>
        <topology evidence="1">Multi-pass membrane protein</topology>
    </subcellularLocation>
</comment>
<evidence type="ECO:0000256" key="9">
    <source>
        <dbReference type="ARBA" id="ARBA00023136"/>
    </source>
</evidence>
<evidence type="ECO:0000256" key="10">
    <source>
        <dbReference type="SAM" id="Phobius"/>
    </source>
</evidence>
<dbReference type="AlphaFoldDB" id="A0AAJ7E1A8"/>
<dbReference type="GeneID" id="105367259"/>
<gene>
    <name evidence="12 13" type="primary">LOC105367259</name>
</gene>
<dbReference type="GO" id="GO:0004168">
    <property type="term" value="F:dolichol kinase activity"/>
    <property type="evidence" value="ECO:0007669"/>
    <property type="project" value="UniProtKB-EC"/>
</dbReference>
<dbReference type="PANTHER" id="PTHR13205:SF15">
    <property type="entry name" value="DOLICHOL KINASE"/>
    <property type="match status" value="1"/>
</dbReference>
<feature type="transmembrane region" description="Helical" evidence="10">
    <location>
        <begin position="114"/>
        <end position="135"/>
    </location>
</feature>
<accession>A0AAJ7E1A8</accession>
<evidence type="ECO:0000256" key="5">
    <source>
        <dbReference type="ARBA" id="ARBA00022692"/>
    </source>
</evidence>
<dbReference type="EC" id="2.7.1.108" evidence="3"/>
<dbReference type="GO" id="GO:0043048">
    <property type="term" value="P:dolichyl monophosphate biosynthetic process"/>
    <property type="evidence" value="ECO:0007669"/>
    <property type="project" value="TreeGrafter"/>
</dbReference>
<evidence type="ECO:0000256" key="6">
    <source>
        <dbReference type="ARBA" id="ARBA00022777"/>
    </source>
</evidence>
<feature type="transmembrane region" description="Helical" evidence="10">
    <location>
        <begin position="236"/>
        <end position="266"/>
    </location>
</feature>
<dbReference type="PANTHER" id="PTHR13205">
    <property type="entry name" value="TRANSMEMBRANE PROTEIN 15-RELATED"/>
    <property type="match status" value="1"/>
</dbReference>
<dbReference type="RefSeq" id="XP_011504206.1">
    <property type="nucleotide sequence ID" value="XM_011505904.1"/>
</dbReference>
<keyword evidence="4" id="KW-0808">Transferase</keyword>
<evidence type="ECO:0000256" key="2">
    <source>
        <dbReference type="ARBA" id="ARBA00010794"/>
    </source>
</evidence>
<keyword evidence="9 10" id="KW-0472">Membrane</keyword>
<comment type="similarity">
    <text evidence="2">Belongs to the polyprenol kinase family.</text>
</comment>
<evidence type="ECO:0000256" key="4">
    <source>
        <dbReference type="ARBA" id="ARBA00022679"/>
    </source>
</evidence>
<protein>
    <recommendedName>
        <fullName evidence="3">dolichol kinase</fullName>
        <ecNumber evidence="3">2.7.1.108</ecNumber>
    </recommendedName>
</protein>
<dbReference type="GO" id="GO:0005789">
    <property type="term" value="C:endoplasmic reticulum membrane"/>
    <property type="evidence" value="ECO:0007669"/>
    <property type="project" value="UniProtKB-SubCell"/>
</dbReference>
<dbReference type="KEGG" id="csol:105367259"/>
<feature type="transmembrane region" description="Helical" evidence="10">
    <location>
        <begin position="179"/>
        <end position="199"/>
    </location>
</feature>
<feature type="transmembrane region" description="Helical" evidence="10">
    <location>
        <begin position="345"/>
        <end position="364"/>
    </location>
</feature>
<dbReference type="CTD" id="22845"/>
<feature type="transmembrane region" description="Helical" evidence="10">
    <location>
        <begin position="55"/>
        <end position="78"/>
    </location>
</feature>
<organism evidence="11 13">
    <name type="scientific">Ceratosolen solmsi marchali</name>
    <dbReference type="NCBI Taxonomy" id="326594"/>
    <lineage>
        <taxon>Eukaryota</taxon>
        <taxon>Metazoa</taxon>
        <taxon>Ecdysozoa</taxon>
        <taxon>Arthropoda</taxon>
        <taxon>Hexapoda</taxon>
        <taxon>Insecta</taxon>
        <taxon>Pterygota</taxon>
        <taxon>Neoptera</taxon>
        <taxon>Endopterygota</taxon>
        <taxon>Hymenoptera</taxon>
        <taxon>Apocrita</taxon>
        <taxon>Proctotrupomorpha</taxon>
        <taxon>Chalcidoidea</taxon>
        <taxon>Agaonidae</taxon>
        <taxon>Agaoninae</taxon>
        <taxon>Ceratosolen</taxon>
    </lineage>
</organism>
<evidence type="ECO:0000313" key="11">
    <source>
        <dbReference type="Proteomes" id="UP000695007"/>
    </source>
</evidence>
<keyword evidence="6 12" id="KW-0418">Kinase</keyword>
<keyword evidence="5 10" id="KW-0812">Transmembrane</keyword>
<evidence type="ECO:0000313" key="12">
    <source>
        <dbReference type="RefSeq" id="XP_011504206.1"/>
    </source>
</evidence>
<reference evidence="12 13" key="1">
    <citation type="submission" date="2025-04" db="UniProtKB">
        <authorList>
            <consortium name="RefSeq"/>
        </authorList>
    </citation>
    <scope>IDENTIFICATION</scope>
</reference>
<proteinExistence type="inferred from homology"/>
<sequence length="471" mass="51962">MEILTRHYGILEKRILSSLAASNLRHRTKDSTGLWLGPLIGTSTLMTFLKEDSSYSEICLLTGIAGGGLIISCICLYIRLMMKNVAAKDFHVVYFVPAIILSTLFLLVGNKGLLVSVTWGIVVGSFSTWGVIQLISSCPNCFTLGEATAVTHSLVLFLVSAFTNLPLRYHLPPIHDNDIITAILQVIILYVILICCLCVNLPKLRQLPQFFLLMIGMLFTIVIPALYIILDQNPFFWVLSFAFSTYITIFLLLYWAVCLLFALFAVKYQISQKSKATTSNRKIFHVLVVMVYIPGLISQPTFLYLASGTVLVLFSIIELLRILNLPPLGKFLQDGFSAFVDEKDTLISLTPLYLLCGLSATLWMPTESMGLLPLMSGALTIGVGDTAASFFGSNWGKHKWVGSQKSIEGTIACVTAQLIVIFGFATFGCIESTSLLVRSICSVILISLVEARTEQVDNLALPFLMYLCLTI</sequence>
<evidence type="ECO:0000256" key="7">
    <source>
        <dbReference type="ARBA" id="ARBA00022824"/>
    </source>
</evidence>
<keyword evidence="8 10" id="KW-1133">Transmembrane helix</keyword>
<evidence type="ECO:0000256" key="3">
    <source>
        <dbReference type="ARBA" id="ARBA00012132"/>
    </source>
</evidence>
<feature type="transmembrane region" description="Helical" evidence="10">
    <location>
        <begin position="278"/>
        <end position="297"/>
    </location>
</feature>
<evidence type="ECO:0000313" key="13">
    <source>
        <dbReference type="RefSeq" id="XP_011504207.1"/>
    </source>
</evidence>
<feature type="transmembrane region" description="Helical" evidence="10">
    <location>
        <begin position="370"/>
        <end position="395"/>
    </location>
</feature>
<feature type="transmembrane region" description="Helical" evidence="10">
    <location>
        <begin position="407"/>
        <end position="428"/>
    </location>
</feature>
<dbReference type="RefSeq" id="XP_011504207.1">
    <property type="nucleotide sequence ID" value="XM_011505905.1"/>
</dbReference>
<keyword evidence="7" id="KW-0256">Endoplasmic reticulum</keyword>